<dbReference type="AlphaFoldDB" id="A0A2S4MH25"/>
<dbReference type="InterPro" id="IPR008948">
    <property type="entry name" value="L-Aspartase-like"/>
</dbReference>
<dbReference type="EC" id="5.5.1.2" evidence="2"/>
<evidence type="ECO:0000256" key="1">
    <source>
        <dbReference type="ARBA" id="ARBA00034772"/>
    </source>
</evidence>
<evidence type="ECO:0000256" key="3">
    <source>
        <dbReference type="SAM" id="MobiDB-lite"/>
    </source>
</evidence>
<dbReference type="PRINTS" id="PR00149">
    <property type="entry name" value="FUMRATELYASE"/>
</dbReference>
<dbReference type="InterPro" id="IPR000362">
    <property type="entry name" value="Fumarate_lyase_fam"/>
</dbReference>
<keyword evidence="5" id="KW-0413">Isomerase</keyword>
<dbReference type="NCBIfam" id="TIGR02426">
    <property type="entry name" value="protocat_pcaB"/>
    <property type="match status" value="1"/>
</dbReference>
<dbReference type="InterPro" id="IPR012789">
    <property type="entry name" value="Protocat_PcaB-like"/>
</dbReference>
<dbReference type="PRINTS" id="PR00145">
    <property type="entry name" value="ARGSUCLYASE"/>
</dbReference>
<dbReference type="GO" id="GO:0047472">
    <property type="term" value="F:3-carboxy-cis,cis-muconate cycloisomerase activity"/>
    <property type="evidence" value="ECO:0007669"/>
    <property type="project" value="UniProtKB-UniRule"/>
</dbReference>
<sequence>MSGKPLAAQGDKSEQRPRKVRRAPVRGQMSGALGLFGELFADAQMATLLDDRAALQGMLDFEAALARAEATAGVIPAEAAEAIAAQCKAELYDIAAIGKAATLAGNPAIPLVKALTARVAANDADAAKWVHYGATSQDVIDSGHAQQYGAAWRLLLERAARLASALAELTRRHRHTPMIGRTFLQHAVPISFGIKAANWLGPVVSFHDDFLTYGQSAHQLGGAAGTLASLGEHAEAVLQAFGRTMPSIGAVDTPWHTQRQRPARIAAGLGIFMGHLGKMAQDIALMAQTEIGELAEPEAPGKGGSSAMPHKRNPVLCTLILASAKRTPGLVSTMLATMPQEHERAMGGWHAEWRTMGELFTIAGSALNQMVTLIEGLQVFPERMRQNLELTNGLVMAERVSLALAATIGRGESHHLLEEASRICIASGRHLKEVLAESPALAGKLAPGEIDKLFDPTTYRGATDAIIDRILALYEEERESMVSDG</sequence>
<accession>A0A2S4MH25</accession>
<name>A0A2S4MH25_9HYPH</name>
<evidence type="ECO:0000313" key="6">
    <source>
        <dbReference type="Proteomes" id="UP000236919"/>
    </source>
</evidence>
<evidence type="ECO:0000256" key="2">
    <source>
        <dbReference type="NCBIfam" id="TIGR02426"/>
    </source>
</evidence>
<dbReference type="CDD" id="cd01597">
    <property type="entry name" value="pCLME"/>
    <property type="match status" value="1"/>
</dbReference>
<gene>
    <name evidence="5" type="ORF">CYD53_103127</name>
</gene>
<dbReference type="SMART" id="SM00998">
    <property type="entry name" value="ADSL_C"/>
    <property type="match status" value="1"/>
</dbReference>
<dbReference type="InterPro" id="IPR020557">
    <property type="entry name" value="Fumarate_lyase_CS"/>
</dbReference>
<reference evidence="5 6" key="1">
    <citation type="submission" date="2018-01" db="EMBL/GenBank/DDBJ databases">
        <title>Genomic Encyclopedia of Type Strains, Phase III (KMG-III): the genomes of soil and plant-associated and newly described type strains.</title>
        <authorList>
            <person name="Whitman W."/>
        </authorList>
    </citation>
    <scope>NUCLEOTIDE SEQUENCE [LARGE SCALE GENOMIC DNA]</scope>
    <source>
        <strain evidence="5 6">1131</strain>
    </source>
</reference>
<dbReference type="EMBL" id="PQFZ01000003">
    <property type="protein sequence ID" value="POR54030.1"/>
    <property type="molecule type" value="Genomic_DNA"/>
</dbReference>
<dbReference type="PANTHER" id="PTHR43172">
    <property type="entry name" value="ADENYLOSUCCINATE LYASE"/>
    <property type="match status" value="1"/>
</dbReference>
<dbReference type="Proteomes" id="UP000236919">
    <property type="component" value="Unassembled WGS sequence"/>
</dbReference>
<comment type="caution">
    <text evidence="5">The sequence shown here is derived from an EMBL/GenBank/DDBJ whole genome shotgun (WGS) entry which is preliminary data.</text>
</comment>
<organism evidence="5 6">
    <name type="scientific">Bosea psychrotolerans</name>
    <dbReference type="NCBI Taxonomy" id="1871628"/>
    <lineage>
        <taxon>Bacteria</taxon>
        <taxon>Pseudomonadati</taxon>
        <taxon>Pseudomonadota</taxon>
        <taxon>Alphaproteobacteria</taxon>
        <taxon>Hyphomicrobiales</taxon>
        <taxon>Boseaceae</taxon>
        <taxon>Bosea</taxon>
    </lineage>
</organism>
<evidence type="ECO:0000259" key="4">
    <source>
        <dbReference type="SMART" id="SM00998"/>
    </source>
</evidence>
<dbReference type="Pfam" id="PF00206">
    <property type="entry name" value="Lyase_1"/>
    <property type="match status" value="1"/>
</dbReference>
<dbReference type="GO" id="GO:0016829">
    <property type="term" value="F:lyase activity"/>
    <property type="evidence" value="ECO:0007669"/>
    <property type="project" value="UniProtKB-ARBA"/>
</dbReference>
<dbReference type="InterPro" id="IPR022761">
    <property type="entry name" value="Fumarate_lyase_N"/>
</dbReference>
<dbReference type="Gene3D" id="1.10.40.30">
    <property type="entry name" value="Fumarase/aspartase (C-terminal domain)"/>
    <property type="match status" value="1"/>
</dbReference>
<dbReference type="Pfam" id="PF10397">
    <property type="entry name" value="ADSL_C"/>
    <property type="match status" value="1"/>
</dbReference>
<dbReference type="PANTHER" id="PTHR43172:SF2">
    <property type="entry name" value="ADENYLOSUCCINATE LYASE C-TERMINAL DOMAIN-CONTAINING PROTEIN"/>
    <property type="match status" value="1"/>
</dbReference>
<proteinExistence type="inferred from homology"/>
<comment type="similarity">
    <text evidence="1">Belongs to the class-II fumarase/aspartase family.</text>
</comment>
<dbReference type="PROSITE" id="PS00163">
    <property type="entry name" value="FUMARATE_LYASES"/>
    <property type="match status" value="1"/>
</dbReference>
<evidence type="ECO:0000313" key="5">
    <source>
        <dbReference type="EMBL" id="POR54030.1"/>
    </source>
</evidence>
<protein>
    <recommendedName>
        <fullName evidence="2">3-carboxy-cis,cis-muconate cycloisomerase</fullName>
        <ecNumber evidence="2">5.5.1.2</ecNumber>
    </recommendedName>
</protein>
<feature type="region of interest" description="Disordered" evidence="3">
    <location>
        <begin position="1"/>
        <end position="24"/>
    </location>
</feature>
<feature type="domain" description="Adenylosuccinate lyase C-terminal" evidence="4">
    <location>
        <begin position="392"/>
        <end position="471"/>
    </location>
</feature>
<dbReference type="GO" id="GO:0019619">
    <property type="term" value="P:3,4-dihydroxybenzoate catabolic process"/>
    <property type="evidence" value="ECO:0007669"/>
    <property type="project" value="InterPro"/>
</dbReference>
<dbReference type="InterPro" id="IPR019468">
    <property type="entry name" value="AdenyloSucc_lyase_C"/>
</dbReference>
<dbReference type="Gene3D" id="1.20.200.10">
    <property type="entry name" value="Fumarase/aspartase (Central domain)"/>
    <property type="match status" value="1"/>
</dbReference>
<keyword evidence="6" id="KW-1185">Reference proteome</keyword>
<dbReference type="SUPFAM" id="SSF48557">
    <property type="entry name" value="L-aspartase-like"/>
    <property type="match status" value="1"/>
</dbReference>